<protein>
    <submittedName>
        <fullName evidence="1">Uncharacterized protein</fullName>
    </submittedName>
</protein>
<reference evidence="2" key="1">
    <citation type="submission" date="2016-12" db="EMBL/GenBank/DDBJ databases">
        <title>Whole genome sequencing of Sphingomonas sp. ABOJV.</title>
        <authorList>
            <person name="Conlan S."/>
            <person name="Thomas P.J."/>
            <person name="Mullikin J."/>
            <person name="Palmore T.N."/>
            <person name="Frank K.M."/>
            <person name="Segre J.A."/>
        </authorList>
    </citation>
    <scope>NUCLEOTIDE SEQUENCE [LARGE SCALE GENOMIC DNA]</scope>
    <source>
        <strain evidence="2">ABOJV</strain>
    </source>
</reference>
<accession>A0A1L6J7X9</accession>
<sequence>MLAIDEARNVYATPDQLRAWVGEARKGDEFAYATRSLGLRPMGRAVADMVIELHKRGFVVPVQRQIAGTFEKNYIVQRTGRPWSDAAATAEPRIRGKAPSVVITDELSETDAVNALLPVLERFALFSRPCPTDAQLAQRTGIAKARVKATLAAMASSGVIRVTSAPAPTLRQITIVATGHSTGMVK</sequence>
<dbReference type="KEGG" id="skr:BRX40_05770"/>
<dbReference type="AlphaFoldDB" id="A0A1L6J7X9"/>
<dbReference type="EMBL" id="CP018820">
    <property type="protein sequence ID" value="APR52009.1"/>
    <property type="molecule type" value="Genomic_DNA"/>
</dbReference>
<evidence type="ECO:0000313" key="1">
    <source>
        <dbReference type="EMBL" id="APR52009.1"/>
    </source>
</evidence>
<dbReference type="Proteomes" id="UP000185161">
    <property type="component" value="Chromosome"/>
</dbReference>
<gene>
    <name evidence="1" type="ORF">BRX40_05770</name>
</gene>
<proteinExistence type="predicted"/>
<evidence type="ECO:0000313" key="2">
    <source>
        <dbReference type="Proteomes" id="UP000185161"/>
    </source>
</evidence>
<dbReference type="STRING" id="93064.BRX40_05770"/>
<organism evidence="1 2">
    <name type="scientific">Sphingomonas koreensis</name>
    <dbReference type="NCBI Taxonomy" id="93064"/>
    <lineage>
        <taxon>Bacteria</taxon>
        <taxon>Pseudomonadati</taxon>
        <taxon>Pseudomonadota</taxon>
        <taxon>Alphaproteobacteria</taxon>
        <taxon>Sphingomonadales</taxon>
        <taxon>Sphingomonadaceae</taxon>
        <taxon>Sphingomonas</taxon>
    </lineage>
</organism>
<name>A0A1L6J7X9_9SPHN</name>
<keyword evidence="2" id="KW-1185">Reference proteome</keyword>